<dbReference type="EMBL" id="QJJU01000001">
    <property type="protein sequence ID" value="PXX13324.1"/>
    <property type="molecule type" value="Genomic_DNA"/>
</dbReference>
<reference evidence="2 3" key="2">
    <citation type="submission" date="2018-06" db="EMBL/GenBank/DDBJ databases">
        <title>Sequencing of bacterial isolates from soil warming experiment in Harvard Forest, Massachusetts, USA.</title>
        <authorList>
            <person name="Deangelis K.PhD."/>
        </authorList>
    </citation>
    <scope>NUCLEOTIDE SEQUENCE [LARGE SCALE GENOMIC DNA]</scope>
    <source>
        <strain evidence="2 3">GAS496</strain>
    </source>
</reference>
<accession>A0A318HNN9</accession>
<feature type="transmembrane region" description="Helical" evidence="1">
    <location>
        <begin position="38"/>
        <end position="56"/>
    </location>
</feature>
<dbReference type="OrthoDB" id="4751806at2"/>
<reference evidence="3" key="1">
    <citation type="submission" date="2018-05" db="EMBL/GenBank/DDBJ databases">
        <authorList>
            <person name="Deangelis K."/>
            <person name="Huntemann M."/>
            <person name="Clum A."/>
            <person name="Pillay M."/>
            <person name="Palaniappan K."/>
            <person name="Varghese N."/>
            <person name="Mikhailova N."/>
            <person name="Stamatis D."/>
            <person name="Reddy T."/>
            <person name="Daum C."/>
            <person name="Shapiro N."/>
            <person name="Ivanova N."/>
            <person name="Kyrpides N."/>
            <person name="Woyke T."/>
        </authorList>
    </citation>
    <scope>NUCLEOTIDE SEQUENCE [LARGE SCALE GENOMIC DNA]</scope>
    <source>
        <strain evidence="3">GAS496</strain>
    </source>
</reference>
<evidence type="ECO:0000313" key="2">
    <source>
        <dbReference type="EMBL" id="PXX13324.1"/>
    </source>
</evidence>
<dbReference type="AlphaFoldDB" id="A0A318HNN9"/>
<proteinExistence type="predicted"/>
<gene>
    <name evidence="2" type="ORF">C8E89_101479</name>
</gene>
<sequence length="79" mass="8272">MVIMLIAIYLGGWLAVSFVAHAAGRRLTGGESPPDHPLLLSFVAGAVWPLLVVGLVELSSIMVLTRVQPKTAPAIGILV</sequence>
<dbReference type="Proteomes" id="UP000247781">
    <property type="component" value="Unassembled WGS sequence"/>
</dbReference>
<keyword evidence="1" id="KW-0812">Transmembrane</keyword>
<protein>
    <submittedName>
        <fullName evidence="2">Uncharacterized protein</fullName>
    </submittedName>
</protein>
<name>A0A318HNN9_9MYCO</name>
<evidence type="ECO:0000313" key="3">
    <source>
        <dbReference type="Proteomes" id="UP000247781"/>
    </source>
</evidence>
<organism evidence="2 3">
    <name type="scientific">Mycolicibacterium moriokaense</name>
    <dbReference type="NCBI Taxonomy" id="39691"/>
    <lineage>
        <taxon>Bacteria</taxon>
        <taxon>Bacillati</taxon>
        <taxon>Actinomycetota</taxon>
        <taxon>Actinomycetes</taxon>
        <taxon>Mycobacteriales</taxon>
        <taxon>Mycobacteriaceae</taxon>
        <taxon>Mycolicibacterium</taxon>
    </lineage>
</organism>
<keyword evidence="1" id="KW-1133">Transmembrane helix</keyword>
<comment type="caution">
    <text evidence="2">The sequence shown here is derived from an EMBL/GenBank/DDBJ whole genome shotgun (WGS) entry which is preliminary data.</text>
</comment>
<evidence type="ECO:0000256" key="1">
    <source>
        <dbReference type="SAM" id="Phobius"/>
    </source>
</evidence>
<keyword evidence="3" id="KW-1185">Reference proteome</keyword>
<keyword evidence="1" id="KW-0472">Membrane</keyword>
<dbReference type="RefSeq" id="WP_110314444.1">
    <property type="nucleotide sequence ID" value="NZ_QJJU01000001.1"/>
</dbReference>